<name>A0A6B3SNG7_9BURK</name>
<dbReference type="CDD" id="cd00293">
    <property type="entry name" value="USP-like"/>
    <property type="match status" value="1"/>
</dbReference>
<comment type="caution">
    <text evidence="3">The sequence shown here is derived from an EMBL/GenBank/DDBJ whole genome shotgun (WGS) entry which is preliminary data.</text>
</comment>
<evidence type="ECO:0000313" key="3">
    <source>
        <dbReference type="EMBL" id="NEX62354.1"/>
    </source>
</evidence>
<keyword evidence="4" id="KW-1185">Reference proteome</keyword>
<dbReference type="Gene3D" id="3.40.50.12370">
    <property type="match status" value="1"/>
</dbReference>
<dbReference type="SUPFAM" id="SSF52402">
    <property type="entry name" value="Adenine nucleotide alpha hydrolases-like"/>
    <property type="match status" value="2"/>
</dbReference>
<evidence type="ECO:0000256" key="1">
    <source>
        <dbReference type="ARBA" id="ARBA00008791"/>
    </source>
</evidence>
<dbReference type="AlphaFoldDB" id="A0A6B3SNG7"/>
<evidence type="ECO:0000259" key="2">
    <source>
        <dbReference type="Pfam" id="PF00582"/>
    </source>
</evidence>
<dbReference type="Pfam" id="PF00582">
    <property type="entry name" value="Usp"/>
    <property type="match status" value="1"/>
</dbReference>
<dbReference type="EMBL" id="JAAIVB010000048">
    <property type="protein sequence ID" value="NEX62354.1"/>
    <property type="molecule type" value="Genomic_DNA"/>
</dbReference>
<sequence>MTYKTILVHVDQSANSRARMQLAAELAATHRAHLVGAAMTGVSRFAYTNGEVTQLDPELMDYLARFTNAVRIRAEEALDTFRGIADKADVRSWEATLFTDEPESGISLRARYSDLAVVSQFDPDDANSTVPPDFPEYVVLNAGRPVLVVPFAGEFSQIGKRPLIAWNGSTAATRAVSDALPLLRQATTVDVAIFNAHDSVDHGNQPGDDLALYLARHDLPVVVHNEATSLNMGISLLSLADDLDSDLIVMGGYGHSRFREILLGGATRTLLGAMTVPVLMSH</sequence>
<dbReference type="Proteomes" id="UP000482155">
    <property type="component" value="Unassembled WGS sequence"/>
</dbReference>
<comment type="similarity">
    <text evidence="1">Belongs to the universal stress protein A family.</text>
</comment>
<gene>
    <name evidence="3" type="ORF">G3574_14790</name>
</gene>
<accession>A0A6B3SNG7</accession>
<dbReference type="PANTHER" id="PTHR46268">
    <property type="entry name" value="STRESS RESPONSE PROTEIN NHAX"/>
    <property type="match status" value="1"/>
</dbReference>
<organism evidence="3 4">
    <name type="scientific">Noviherbaspirillum galbum</name>
    <dbReference type="NCBI Taxonomy" id="2709383"/>
    <lineage>
        <taxon>Bacteria</taxon>
        <taxon>Pseudomonadati</taxon>
        <taxon>Pseudomonadota</taxon>
        <taxon>Betaproteobacteria</taxon>
        <taxon>Burkholderiales</taxon>
        <taxon>Oxalobacteraceae</taxon>
        <taxon>Noviherbaspirillum</taxon>
    </lineage>
</organism>
<dbReference type="InterPro" id="IPR006016">
    <property type="entry name" value="UspA"/>
</dbReference>
<proteinExistence type="inferred from homology"/>
<feature type="domain" description="UspA" evidence="2">
    <location>
        <begin position="167"/>
        <end position="280"/>
    </location>
</feature>
<dbReference type="InterPro" id="IPR006015">
    <property type="entry name" value="Universal_stress_UspA"/>
</dbReference>
<protein>
    <submittedName>
        <fullName evidence="3">Universal stress protein</fullName>
    </submittedName>
</protein>
<dbReference type="PANTHER" id="PTHR46268:SF15">
    <property type="entry name" value="UNIVERSAL STRESS PROTEIN HP_0031"/>
    <property type="match status" value="1"/>
</dbReference>
<dbReference type="RefSeq" id="WP_163964488.1">
    <property type="nucleotide sequence ID" value="NZ_JAAIVB010000048.1"/>
</dbReference>
<reference evidence="3 4" key="1">
    <citation type="submission" date="2020-02" db="EMBL/GenBank/DDBJ databases">
        <authorList>
            <person name="Kim M.K."/>
        </authorList>
    </citation>
    <scope>NUCLEOTIDE SEQUENCE [LARGE SCALE GENOMIC DNA]</scope>
    <source>
        <strain evidence="3 4">17J57-3</strain>
    </source>
</reference>
<dbReference type="PRINTS" id="PR01438">
    <property type="entry name" value="UNVRSLSTRESS"/>
</dbReference>
<evidence type="ECO:0000313" key="4">
    <source>
        <dbReference type="Proteomes" id="UP000482155"/>
    </source>
</evidence>